<keyword evidence="3" id="KW-0863">Zinc-finger</keyword>
<sequence length="228" mass="25520">WSSPMYAFYAPVPKVDYRDGCRCHVFGCMSQSNETPCGHRIAHYLDTKDAQSMSNLRKHAQKCWGEDAVEEADEAGNVGAAWSLLKGAGSDKQNGSITAHFACQGKGRVTYSNRQHTKVKAQLFAIVRDCGYKCLMKTSWPSCYIPSPSTVARDVKTIFEHTCQCILDMLQSHDRELHFATDAWTLPNHHPYVVVTVHFEENGKPISLLLDIVEVAKNHTGQNLADEF</sequence>
<accession>A0A2H3CW92</accession>
<evidence type="ECO:0000256" key="5">
    <source>
        <dbReference type="ARBA" id="ARBA00023242"/>
    </source>
</evidence>
<reference evidence="7" key="1">
    <citation type="journal article" date="2017" name="Nat. Ecol. Evol.">
        <title>Genome expansion and lineage-specific genetic innovations in the forest pathogenic fungi Armillaria.</title>
        <authorList>
            <person name="Sipos G."/>
            <person name="Prasanna A.N."/>
            <person name="Walter M.C."/>
            <person name="O'Connor E."/>
            <person name="Balint B."/>
            <person name="Krizsan K."/>
            <person name="Kiss B."/>
            <person name="Hess J."/>
            <person name="Varga T."/>
            <person name="Slot J."/>
            <person name="Riley R."/>
            <person name="Boka B."/>
            <person name="Rigling D."/>
            <person name="Barry K."/>
            <person name="Lee J."/>
            <person name="Mihaltcheva S."/>
            <person name="LaButti K."/>
            <person name="Lipzen A."/>
            <person name="Waldron R."/>
            <person name="Moloney N.M."/>
            <person name="Sperisen C."/>
            <person name="Kredics L."/>
            <person name="Vagvoelgyi C."/>
            <person name="Patrignani A."/>
            <person name="Fitzpatrick D."/>
            <person name="Nagy I."/>
            <person name="Doyle S."/>
            <person name="Anderson J.B."/>
            <person name="Grigoriev I.V."/>
            <person name="Gueldener U."/>
            <person name="Muensterkoetter M."/>
            <person name="Nagy L.G."/>
        </authorList>
    </citation>
    <scope>NUCLEOTIDE SEQUENCE [LARGE SCALE GENOMIC DNA]</scope>
    <source>
        <strain evidence="7">Ar21-2</strain>
    </source>
</reference>
<evidence type="ECO:0000256" key="3">
    <source>
        <dbReference type="ARBA" id="ARBA00022771"/>
    </source>
</evidence>
<dbReference type="InParanoid" id="A0A2H3CW92"/>
<evidence type="ECO:0000256" key="1">
    <source>
        <dbReference type="ARBA" id="ARBA00004123"/>
    </source>
</evidence>
<keyword evidence="4" id="KW-0862">Zinc</keyword>
<evidence type="ECO:0000256" key="4">
    <source>
        <dbReference type="ARBA" id="ARBA00022833"/>
    </source>
</evidence>
<name>A0A2H3CW92_ARMGA</name>
<dbReference type="OMA" id="HYEKDGN"/>
<evidence type="ECO:0000256" key="2">
    <source>
        <dbReference type="ARBA" id="ARBA00022723"/>
    </source>
</evidence>
<protein>
    <submittedName>
        <fullName evidence="6">Uncharacterized protein</fullName>
    </submittedName>
</protein>
<keyword evidence="7" id="KW-1185">Reference proteome</keyword>
<dbReference type="AlphaFoldDB" id="A0A2H3CW92"/>
<dbReference type="EMBL" id="KZ293686">
    <property type="protein sequence ID" value="PBK86090.1"/>
    <property type="molecule type" value="Genomic_DNA"/>
</dbReference>
<keyword evidence="2" id="KW-0479">Metal-binding</keyword>
<dbReference type="InterPro" id="IPR052035">
    <property type="entry name" value="ZnF_BED_domain_contain"/>
</dbReference>
<dbReference type="Proteomes" id="UP000217790">
    <property type="component" value="Unassembled WGS sequence"/>
</dbReference>
<dbReference type="PANTHER" id="PTHR46481">
    <property type="entry name" value="ZINC FINGER BED DOMAIN-CONTAINING PROTEIN 4"/>
    <property type="match status" value="1"/>
</dbReference>
<dbReference type="PANTHER" id="PTHR46481:SF10">
    <property type="entry name" value="ZINC FINGER BED DOMAIN-CONTAINING PROTEIN 39"/>
    <property type="match status" value="1"/>
</dbReference>
<keyword evidence="5" id="KW-0539">Nucleus</keyword>
<proteinExistence type="predicted"/>
<feature type="non-terminal residue" evidence="6">
    <location>
        <position position="1"/>
    </location>
</feature>
<feature type="non-terminal residue" evidence="6">
    <location>
        <position position="228"/>
    </location>
</feature>
<organism evidence="6 7">
    <name type="scientific">Armillaria gallica</name>
    <name type="common">Bulbous honey fungus</name>
    <name type="synonym">Armillaria bulbosa</name>
    <dbReference type="NCBI Taxonomy" id="47427"/>
    <lineage>
        <taxon>Eukaryota</taxon>
        <taxon>Fungi</taxon>
        <taxon>Dikarya</taxon>
        <taxon>Basidiomycota</taxon>
        <taxon>Agaricomycotina</taxon>
        <taxon>Agaricomycetes</taxon>
        <taxon>Agaricomycetidae</taxon>
        <taxon>Agaricales</taxon>
        <taxon>Marasmiineae</taxon>
        <taxon>Physalacriaceae</taxon>
        <taxon>Armillaria</taxon>
    </lineage>
</organism>
<comment type="subcellular location">
    <subcellularLocation>
        <location evidence="1">Nucleus</location>
    </subcellularLocation>
</comment>
<dbReference type="GO" id="GO:0005634">
    <property type="term" value="C:nucleus"/>
    <property type="evidence" value="ECO:0007669"/>
    <property type="project" value="UniProtKB-SubCell"/>
</dbReference>
<evidence type="ECO:0000313" key="6">
    <source>
        <dbReference type="EMBL" id="PBK86090.1"/>
    </source>
</evidence>
<dbReference type="OrthoDB" id="2677917at2759"/>
<evidence type="ECO:0000313" key="7">
    <source>
        <dbReference type="Proteomes" id="UP000217790"/>
    </source>
</evidence>
<dbReference type="GO" id="GO:0008270">
    <property type="term" value="F:zinc ion binding"/>
    <property type="evidence" value="ECO:0007669"/>
    <property type="project" value="UniProtKB-KW"/>
</dbReference>
<gene>
    <name evidence="6" type="ORF">ARMGADRAFT_870890</name>
</gene>